<dbReference type="InterPro" id="IPR050950">
    <property type="entry name" value="HTH-type_LysR_regulators"/>
</dbReference>
<dbReference type="PROSITE" id="PS50931">
    <property type="entry name" value="HTH_LYSR"/>
    <property type="match status" value="1"/>
</dbReference>
<dbReference type="InterPro" id="IPR005119">
    <property type="entry name" value="LysR_subst-bd"/>
</dbReference>
<dbReference type="SUPFAM" id="SSF46785">
    <property type="entry name" value="Winged helix' DNA-binding domain"/>
    <property type="match status" value="1"/>
</dbReference>
<name>A0A1Y6BGK7_9NEIS</name>
<organism evidence="6 7">
    <name type="scientific">Pseudogulbenkiania subflava DSM 22618</name>
    <dbReference type="NCBI Taxonomy" id="1123014"/>
    <lineage>
        <taxon>Bacteria</taxon>
        <taxon>Pseudomonadati</taxon>
        <taxon>Pseudomonadota</taxon>
        <taxon>Betaproteobacteria</taxon>
        <taxon>Neisseriales</taxon>
        <taxon>Chromobacteriaceae</taxon>
        <taxon>Pseudogulbenkiania</taxon>
    </lineage>
</organism>
<evidence type="ECO:0000259" key="5">
    <source>
        <dbReference type="PROSITE" id="PS50931"/>
    </source>
</evidence>
<sequence>MENDRFTSRIRLRHLHCFVAVAQEQNLGRAAARLMLSQPAVSKTLAELEEIAGSRLFERGRLGATLTEDGEAFLVHAVAVLDTLGAAGRAVRKHDAPSPTLLRIGALPTVAIDLLPLALGEFRANRPHTSVQVQTAANAPLLASLKAGEYDLAIGRMADPEMMVGLSFELLYVEPVIMVTRPGHPLLVDGPPSLEAVLDYPLIVSPKGTTPRHNTESFLQSRGLRLPESLVETLSVSLARLLALRFDYVWFISAGAVRDDLERGLLTRLPLATGGTEEPVGLLTRSEGRLSMPAQELIATLRDSAARQRERLKGQE</sequence>
<dbReference type="GO" id="GO:0003677">
    <property type="term" value="F:DNA binding"/>
    <property type="evidence" value="ECO:0007669"/>
    <property type="project" value="UniProtKB-KW"/>
</dbReference>
<dbReference type="Gene3D" id="3.40.190.10">
    <property type="entry name" value="Periplasmic binding protein-like II"/>
    <property type="match status" value="2"/>
</dbReference>
<dbReference type="PANTHER" id="PTHR30419:SF8">
    <property type="entry name" value="NITROGEN ASSIMILATION TRANSCRIPTIONAL ACTIVATOR-RELATED"/>
    <property type="match status" value="1"/>
</dbReference>
<proteinExistence type="inferred from homology"/>
<dbReference type="InterPro" id="IPR036390">
    <property type="entry name" value="WH_DNA-bd_sf"/>
</dbReference>
<dbReference type="RefSeq" id="WP_085275560.1">
    <property type="nucleotide sequence ID" value="NZ_FXAG01000005.1"/>
</dbReference>
<dbReference type="InterPro" id="IPR000847">
    <property type="entry name" value="LysR_HTH_N"/>
</dbReference>
<dbReference type="Pfam" id="PF00126">
    <property type="entry name" value="HTH_1"/>
    <property type="match status" value="1"/>
</dbReference>
<dbReference type="PANTHER" id="PTHR30419">
    <property type="entry name" value="HTH-TYPE TRANSCRIPTIONAL REGULATOR YBHD"/>
    <property type="match status" value="1"/>
</dbReference>
<keyword evidence="4" id="KW-0804">Transcription</keyword>
<dbReference type="InterPro" id="IPR036388">
    <property type="entry name" value="WH-like_DNA-bd_sf"/>
</dbReference>
<dbReference type="AlphaFoldDB" id="A0A1Y6BGK7"/>
<comment type="similarity">
    <text evidence="1">Belongs to the LysR transcriptional regulatory family.</text>
</comment>
<feature type="domain" description="HTH lysR-type" evidence="5">
    <location>
        <begin position="10"/>
        <end position="67"/>
    </location>
</feature>
<protein>
    <submittedName>
        <fullName evidence="6">Pca operon transcription factor PcaQ</fullName>
    </submittedName>
</protein>
<evidence type="ECO:0000256" key="3">
    <source>
        <dbReference type="ARBA" id="ARBA00023125"/>
    </source>
</evidence>
<gene>
    <name evidence="6" type="ORF">SAMN02745746_01233</name>
</gene>
<dbReference type="Gene3D" id="1.10.10.10">
    <property type="entry name" value="Winged helix-like DNA-binding domain superfamily/Winged helix DNA-binding domain"/>
    <property type="match status" value="1"/>
</dbReference>
<dbReference type="Pfam" id="PF03466">
    <property type="entry name" value="LysR_substrate"/>
    <property type="match status" value="1"/>
</dbReference>
<evidence type="ECO:0000256" key="4">
    <source>
        <dbReference type="ARBA" id="ARBA00023163"/>
    </source>
</evidence>
<keyword evidence="7" id="KW-1185">Reference proteome</keyword>
<dbReference type="GO" id="GO:0005829">
    <property type="term" value="C:cytosol"/>
    <property type="evidence" value="ECO:0007669"/>
    <property type="project" value="TreeGrafter"/>
</dbReference>
<evidence type="ECO:0000256" key="1">
    <source>
        <dbReference type="ARBA" id="ARBA00009437"/>
    </source>
</evidence>
<evidence type="ECO:0000313" key="7">
    <source>
        <dbReference type="Proteomes" id="UP000192920"/>
    </source>
</evidence>
<dbReference type="PRINTS" id="PR00039">
    <property type="entry name" value="HTHLYSR"/>
</dbReference>
<dbReference type="SUPFAM" id="SSF53850">
    <property type="entry name" value="Periplasmic binding protein-like II"/>
    <property type="match status" value="1"/>
</dbReference>
<dbReference type="FunFam" id="1.10.10.10:FF:000001">
    <property type="entry name" value="LysR family transcriptional regulator"/>
    <property type="match status" value="1"/>
</dbReference>
<dbReference type="STRING" id="1123014.SAMN02745746_01233"/>
<dbReference type="EMBL" id="FXAG01000005">
    <property type="protein sequence ID" value="SMF09838.1"/>
    <property type="molecule type" value="Genomic_DNA"/>
</dbReference>
<dbReference type="GO" id="GO:0003700">
    <property type="term" value="F:DNA-binding transcription factor activity"/>
    <property type="evidence" value="ECO:0007669"/>
    <property type="project" value="InterPro"/>
</dbReference>
<keyword evidence="3" id="KW-0238">DNA-binding</keyword>
<evidence type="ECO:0000313" key="6">
    <source>
        <dbReference type="EMBL" id="SMF09838.1"/>
    </source>
</evidence>
<reference evidence="7" key="1">
    <citation type="submission" date="2017-04" db="EMBL/GenBank/DDBJ databases">
        <authorList>
            <person name="Varghese N."/>
            <person name="Submissions S."/>
        </authorList>
    </citation>
    <scope>NUCLEOTIDE SEQUENCE [LARGE SCALE GENOMIC DNA]</scope>
    <source>
        <strain evidence="7">DSM 22618</strain>
    </source>
</reference>
<keyword evidence="2" id="KW-0805">Transcription regulation</keyword>
<evidence type="ECO:0000256" key="2">
    <source>
        <dbReference type="ARBA" id="ARBA00023015"/>
    </source>
</evidence>
<dbReference type="Proteomes" id="UP000192920">
    <property type="component" value="Unassembled WGS sequence"/>
</dbReference>
<accession>A0A1Y6BGK7</accession>